<dbReference type="Proteomes" id="UP000216533">
    <property type="component" value="Unassembled WGS sequence"/>
</dbReference>
<dbReference type="Proteomes" id="UP000216300">
    <property type="component" value="Unassembled WGS sequence"/>
</dbReference>
<dbReference type="EMBL" id="NMVJ01000006">
    <property type="protein sequence ID" value="OYN91038.1"/>
    <property type="molecule type" value="Genomic_DNA"/>
</dbReference>
<sequence length="370" mass="41502">MSRNMLDPEEDSRAELVRRLKSAFAVLLSLAIIAGGGYFVYTKASDLWYSLQTREDYIGEGTEPVEVQIPRGATLSQMGRLLTQADVVRSTDAFLEAARANEEASSIQPGTYTLKKQLPAAKAVEMLLDPDNRVVPTFRIREGLWLEEQIRQLSEQTGVPEDAFRQAMEDPGSFGLSAWAEGNPEGFLFPDSYQYEGDTPQDVLRPMTAQFDAVAADLRFLEKADELGVSPRDAMIVASLIEAEVRRPEDRPMVARVIYNRLAQGQRLEFDTTVKYIFRERQGADTTANQRESDDPYNTYRYEGLPPGPINSPGRTAMEAAVNPADGAWLYFVAVNLDTGETRFAETYEEHLANVEVYRQWCRDNPGKCS</sequence>
<keyword evidence="10" id="KW-1185">Reference proteome</keyword>
<evidence type="ECO:0000313" key="9">
    <source>
        <dbReference type="EMBL" id="OYN91038.1"/>
    </source>
</evidence>
<evidence type="ECO:0000256" key="3">
    <source>
        <dbReference type="ARBA" id="ARBA00022989"/>
    </source>
</evidence>
<organism evidence="8 11">
    <name type="scientific">Parenemella sanctibonifatiensis</name>
    <dbReference type="NCBI Taxonomy" id="2016505"/>
    <lineage>
        <taxon>Bacteria</taxon>
        <taxon>Bacillati</taxon>
        <taxon>Actinomycetota</taxon>
        <taxon>Actinomycetes</taxon>
        <taxon>Propionibacteriales</taxon>
        <taxon>Propionibacteriaceae</taxon>
        <taxon>Parenemella</taxon>
    </lineage>
</organism>
<keyword evidence="3 7" id="KW-1133">Transmembrane helix</keyword>
<evidence type="ECO:0000313" key="11">
    <source>
        <dbReference type="Proteomes" id="UP000216533"/>
    </source>
</evidence>
<dbReference type="GO" id="GO:0008932">
    <property type="term" value="F:lytic endotransglycosylase activity"/>
    <property type="evidence" value="ECO:0007669"/>
    <property type="project" value="UniProtKB-UniRule"/>
</dbReference>
<comment type="subcellular location">
    <subcellularLocation>
        <location evidence="7">Cell membrane</location>
        <topology evidence="7">Single-pass membrane protein</topology>
    </subcellularLocation>
</comment>
<dbReference type="OrthoDB" id="9814591at2"/>
<dbReference type="EMBL" id="NMVI01000018">
    <property type="protein sequence ID" value="OYN86526.1"/>
    <property type="molecule type" value="Genomic_DNA"/>
</dbReference>
<keyword evidence="6 7" id="KW-0961">Cell wall biogenesis/degradation</keyword>
<gene>
    <name evidence="7" type="primary">mltG</name>
    <name evidence="9" type="ORF">CGZ91_06095</name>
    <name evidence="8" type="ORF">CGZ92_09305</name>
</gene>
<evidence type="ECO:0000256" key="7">
    <source>
        <dbReference type="HAMAP-Rule" id="MF_02065"/>
    </source>
</evidence>
<evidence type="ECO:0000256" key="1">
    <source>
        <dbReference type="ARBA" id="ARBA00022475"/>
    </source>
</evidence>
<accession>A0A255EHN9</accession>
<dbReference type="RefSeq" id="WP_094451093.1">
    <property type="nucleotide sequence ID" value="NZ_NMVI01000018.1"/>
</dbReference>
<evidence type="ECO:0000313" key="10">
    <source>
        <dbReference type="Proteomes" id="UP000216300"/>
    </source>
</evidence>
<comment type="catalytic activity">
    <reaction evidence="7">
        <text>a peptidoglycan chain = a peptidoglycan chain with N-acetyl-1,6-anhydromuramyl-[peptide] at the reducing end + a peptidoglycan chain with N-acetylglucosamine at the non-reducing end.</text>
        <dbReference type="EC" id="4.2.2.29"/>
    </reaction>
</comment>
<dbReference type="Gene3D" id="3.30.1490.480">
    <property type="entry name" value="Endolytic murein transglycosylase"/>
    <property type="match status" value="1"/>
</dbReference>
<evidence type="ECO:0000313" key="8">
    <source>
        <dbReference type="EMBL" id="OYN86526.1"/>
    </source>
</evidence>
<dbReference type="PANTHER" id="PTHR30518">
    <property type="entry name" value="ENDOLYTIC MUREIN TRANSGLYCOSYLASE"/>
    <property type="match status" value="1"/>
</dbReference>
<dbReference type="GO" id="GO:0005886">
    <property type="term" value="C:plasma membrane"/>
    <property type="evidence" value="ECO:0007669"/>
    <property type="project" value="UniProtKB-SubCell"/>
</dbReference>
<feature type="site" description="Important for catalytic activity" evidence="7">
    <location>
        <position position="244"/>
    </location>
</feature>
<protein>
    <recommendedName>
        <fullName evidence="7">Endolytic murein transglycosylase</fullName>
        <ecNumber evidence="7">4.2.2.29</ecNumber>
    </recommendedName>
    <alternativeName>
        <fullName evidence="7">Peptidoglycan lytic transglycosylase</fullName>
    </alternativeName>
    <alternativeName>
        <fullName evidence="7">Peptidoglycan polymerization terminase</fullName>
    </alternativeName>
</protein>
<keyword evidence="4 7" id="KW-0472">Membrane</keyword>
<evidence type="ECO:0000256" key="4">
    <source>
        <dbReference type="ARBA" id="ARBA00023136"/>
    </source>
</evidence>
<dbReference type="Gene3D" id="3.30.160.60">
    <property type="entry name" value="Classic Zinc Finger"/>
    <property type="match status" value="1"/>
</dbReference>
<dbReference type="GO" id="GO:0009252">
    <property type="term" value="P:peptidoglycan biosynthetic process"/>
    <property type="evidence" value="ECO:0007669"/>
    <property type="project" value="UniProtKB-UniRule"/>
</dbReference>
<dbReference type="HAMAP" id="MF_02065">
    <property type="entry name" value="MltG"/>
    <property type="match status" value="1"/>
</dbReference>
<accession>A0A255E4U5</accession>
<reference evidence="10 11" key="1">
    <citation type="submission" date="2017-07" db="EMBL/GenBank/DDBJ databases">
        <title>Draft whole genome sequences of clinical Proprionibacteriaceae strains.</title>
        <authorList>
            <person name="Bernier A.-M."/>
            <person name="Bernard K."/>
            <person name="Domingo M.-C."/>
        </authorList>
    </citation>
    <scope>NUCLEOTIDE SEQUENCE [LARGE SCALE GENOMIC DNA]</scope>
    <source>
        <strain evidence="9 10">NML 150081</strain>
        <strain evidence="8 11">NML 160184</strain>
    </source>
</reference>
<dbReference type="Pfam" id="PF02618">
    <property type="entry name" value="YceG"/>
    <property type="match status" value="1"/>
</dbReference>
<dbReference type="InterPro" id="IPR003770">
    <property type="entry name" value="MLTG-like"/>
</dbReference>
<proteinExistence type="inferred from homology"/>
<comment type="caution">
    <text evidence="8">The sequence shown here is derived from an EMBL/GenBank/DDBJ whole genome shotgun (WGS) entry which is preliminary data.</text>
</comment>
<keyword evidence="5 7" id="KW-0456">Lyase</keyword>
<dbReference type="EC" id="4.2.2.29" evidence="7"/>
<evidence type="ECO:0000256" key="2">
    <source>
        <dbReference type="ARBA" id="ARBA00022692"/>
    </source>
</evidence>
<dbReference type="AlphaFoldDB" id="A0A255E4U5"/>
<name>A0A255E4U5_9ACTN</name>
<comment type="similarity">
    <text evidence="7">Belongs to the transglycosylase MltG family.</text>
</comment>
<evidence type="ECO:0000256" key="5">
    <source>
        <dbReference type="ARBA" id="ARBA00023239"/>
    </source>
</evidence>
<dbReference type="GO" id="GO:0071555">
    <property type="term" value="P:cell wall organization"/>
    <property type="evidence" value="ECO:0007669"/>
    <property type="project" value="UniProtKB-KW"/>
</dbReference>
<dbReference type="NCBIfam" id="TIGR00247">
    <property type="entry name" value="endolytic transglycosylase MltG"/>
    <property type="match status" value="1"/>
</dbReference>
<dbReference type="CDD" id="cd08010">
    <property type="entry name" value="MltG_like"/>
    <property type="match status" value="1"/>
</dbReference>
<keyword evidence="1 7" id="KW-1003">Cell membrane</keyword>
<evidence type="ECO:0000256" key="6">
    <source>
        <dbReference type="ARBA" id="ARBA00023316"/>
    </source>
</evidence>
<keyword evidence="2 7" id="KW-0812">Transmembrane</keyword>
<feature type="transmembrane region" description="Helical" evidence="7">
    <location>
        <begin position="20"/>
        <end position="41"/>
    </location>
</feature>
<dbReference type="PANTHER" id="PTHR30518:SF2">
    <property type="entry name" value="ENDOLYTIC MUREIN TRANSGLYCOSYLASE"/>
    <property type="match status" value="1"/>
</dbReference>
<comment type="function">
    <text evidence="7">Functions as a peptidoglycan terminase that cleaves nascent peptidoglycan strands endolytically to terminate their elongation.</text>
</comment>